<evidence type="ECO:0000259" key="3">
    <source>
        <dbReference type="Pfam" id="PF22055"/>
    </source>
</evidence>
<proteinExistence type="predicted"/>
<dbReference type="RefSeq" id="WP_077242669.1">
    <property type="nucleotide sequence ID" value="NZ_FXTS01000001.1"/>
</dbReference>
<keyword evidence="5" id="KW-1185">Reference proteome</keyword>
<evidence type="ECO:0000256" key="1">
    <source>
        <dbReference type="SAM" id="Coils"/>
    </source>
</evidence>
<evidence type="ECO:0000313" key="4">
    <source>
        <dbReference type="EMBL" id="OOV88244.1"/>
    </source>
</evidence>
<feature type="domain" description="MvaT DNA-binding" evidence="3">
    <location>
        <begin position="78"/>
        <end position="113"/>
    </location>
</feature>
<dbReference type="EMBL" id="MTSD02000001">
    <property type="protein sequence ID" value="OOV88244.1"/>
    <property type="molecule type" value="Genomic_DNA"/>
</dbReference>
<comment type="caution">
    <text evidence="4">The sequence shown here is derived from an EMBL/GenBank/DDBJ whole genome shotgun (WGS) entry which is preliminary data.</text>
</comment>
<sequence>MSIINKYREKERLMRQLQEELQAMEEKQELKQELAFKTAVEEVLKQFDKSESELLALFGASEDTAESGKSRRKRTPSVYKNPQTGEEITVRGGRQKDYQEWIQKYGKETVQSWKVS</sequence>
<feature type="region of interest" description="Disordered" evidence="2">
    <location>
        <begin position="61"/>
        <end position="94"/>
    </location>
</feature>
<feature type="coiled-coil region" evidence="1">
    <location>
        <begin position="7"/>
        <end position="34"/>
    </location>
</feature>
<evidence type="ECO:0000313" key="5">
    <source>
        <dbReference type="Proteomes" id="UP000190064"/>
    </source>
</evidence>
<dbReference type="Pfam" id="PF22055">
    <property type="entry name" value="MvaT_DBD"/>
    <property type="match status" value="1"/>
</dbReference>
<dbReference type="NCBIfam" id="NF041859">
    <property type="entry name" value="silencer_MvaTU"/>
    <property type="match status" value="1"/>
</dbReference>
<keyword evidence="1" id="KW-0175">Coiled coil</keyword>
<dbReference type="AlphaFoldDB" id="A0A1T1HEG7"/>
<dbReference type="Proteomes" id="UP000190064">
    <property type="component" value="Unassembled WGS sequence"/>
</dbReference>
<gene>
    <name evidence="4" type="ORF">BTA35_0201570</name>
</gene>
<name>A0A1T1HEG7_OCELI</name>
<reference evidence="4" key="1">
    <citation type="submission" date="2017-02" db="EMBL/GenBank/DDBJ databases">
        <title>Draft Genome Sequence of the Salt Water Bacterium Oceanospirillum linum ATCC 11336.</title>
        <authorList>
            <person name="Trachtenberg A.M."/>
            <person name="Carney J.G."/>
            <person name="Linnane J.D."/>
            <person name="Rheaume B.A."/>
            <person name="Pitts N.L."/>
            <person name="Mykles D.L."/>
            <person name="Maclea K.S."/>
        </authorList>
    </citation>
    <scope>NUCLEOTIDE SEQUENCE [LARGE SCALE GENOMIC DNA]</scope>
    <source>
        <strain evidence="4">ATCC 11336</strain>
    </source>
</reference>
<evidence type="ECO:0000256" key="2">
    <source>
        <dbReference type="SAM" id="MobiDB-lite"/>
    </source>
</evidence>
<dbReference type="InterPro" id="IPR035616">
    <property type="entry name" value="MvaT_DBD"/>
</dbReference>
<accession>A0A1T1HEG7</accession>
<protein>
    <recommendedName>
        <fullName evidence="3">MvaT DNA-binding domain-containing protein</fullName>
    </recommendedName>
</protein>
<organism evidence="4 5">
    <name type="scientific">Oceanospirillum linum</name>
    <dbReference type="NCBI Taxonomy" id="966"/>
    <lineage>
        <taxon>Bacteria</taxon>
        <taxon>Pseudomonadati</taxon>
        <taxon>Pseudomonadota</taxon>
        <taxon>Gammaproteobacteria</taxon>
        <taxon>Oceanospirillales</taxon>
        <taxon>Oceanospirillaceae</taxon>
        <taxon>Oceanospirillum</taxon>
    </lineage>
</organism>